<dbReference type="GO" id="GO:0055085">
    <property type="term" value="P:transmembrane transport"/>
    <property type="evidence" value="ECO:0007669"/>
    <property type="project" value="UniProtKB-ARBA"/>
</dbReference>
<sequence length="336" mass="36218">MTQPADTPLLEVENLRVDFPIRTKLLRRAVGAVSAVHDVSFTLRAGETLGLVGESGSGKSTTALAVLGLVPATAGRVRFGGVDLTGLSERELRGHRRRLQVVLQNPASVLDARMTVGDIVEEPLRIHRVGDARSRRRRVGDLLGMVGLRSGDVERYPHEFSGGQQQRIGIARALALEPSLLVLDEPVSALDVSVQAQIINLLSDLQEQLGLAYLFIAHDLAVVRHLCHQVAVMYWGSLVEYGDCADVYAAPSHPYTQALLSAVPIDDPSERGRGRRVLTGDVPSSTTPPSGCRFRTRCWLAQDVCAHEEPLLEAVSGAATTHEAACHFAGAPERVG</sequence>
<evidence type="ECO:0000313" key="7">
    <source>
        <dbReference type="EMBL" id="MBB5791828.1"/>
    </source>
</evidence>
<proteinExistence type="inferred from homology"/>
<feature type="domain" description="ABC transporter" evidence="6">
    <location>
        <begin position="21"/>
        <end position="260"/>
    </location>
</feature>
<evidence type="ECO:0000256" key="5">
    <source>
        <dbReference type="SAM" id="MobiDB-lite"/>
    </source>
</evidence>
<keyword evidence="3" id="KW-0547">Nucleotide-binding</keyword>
<dbReference type="Pfam" id="PF08352">
    <property type="entry name" value="oligo_HPY"/>
    <property type="match status" value="1"/>
</dbReference>
<dbReference type="SMART" id="SM00382">
    <property type="entry name" value="AAA"/>
    <property type="match status" value="1"/>
</dbReference>
<gene>
    <name evidence="7" type="ORF">HD601_006403</name>
</gene>
<protein>
    <submittedName>
        <fullName evidence="7">Peptide/nickel transport system ATP-binding protein/oligopeptide transport system ATP-binding protein</fullName>
    </submittedName>
</protein>
<dbReference type="AlphaFoldDB" id="A0A7W9GY02"/>
<dbReference type="CDD" id="cd03257">
    <property type="entry name" value="ABC_NikE_OppD_transporters"/>
    <property type="match status" value="1"/>
</dbReference>
<name>A0A7W9GY02_9ACTN</name>
<organism evidence="7 8">
    <name type="scientific">Jiangella mangrovi</name>
    <dbReference type="NCBI Taxonomy" id="1524084"/>
    <lineage>
        <taxon>Bacteria</taxon>
        <taxon>Bacillati</taxon>
        <taxon>Actinomycetota</taxon>
        <taxon>Actinomycetes</taxon>
        <taxon>Jiangellales</taxon>
        <taxon>Jiangellaceae</taxon>
        <taxon>Jiangella</taxon>
    </lineage>
</organism>
<dbReference type="PANTHER" id="PTHR43776:SF7">
    <property type="entry name" value="D,D-DIPEPTIDE TRANSPORT ATP-BINDING PROTEIN DDPF-RELATED"/>
    <property type="match status" value="1"/>
</dbReference>
<dbReference type="InterPro" id="IPR017871">
    <property type="entry name" value="ABC_transporter-like_CS"/>
</dbReference>
<dbReference type="PROSITE" id="PS50893">
    <property type="entry name" value="ABC_TRANSPORTER_2"/>
    <property type="match status" value="1"/>
</dbReference>
<dbReference type="Gene3D" id="3.40.50.300">
    <property type="entry name" value="P-loop containing nucleotide triphosphate hydrolases"/>
    <property type="match status" value="1"/>
</dbReference>
<evidence type="ECO:0000256" key="3">
    <source>
        <dbReference type="ARBA" id="ARBA00022741"/>
    </source>
</evidence>
<dbReference type="NCBIfam" id="TIGR01727">
    <property type="entry name" value="oligo_HPY"/>
    <property type="match status" value="1"/>
</dbReference>
<comment type="similarity">
    <text evidence="1">Belongs to the ABC transporter superfamily.</text>
</comment>
<reference evidence="7 8" key="1">
    <citation type="submission" date="2020-08" db="EMBL/GenBank/DDBJ databases">
        <title>Sequencing the genomes of 1000 actinobacteria strains.</title>
        <authorList>
            <person name="Klenk H.-P."/>
        </authorList>
    </citation>
    <scope>NUCLEOTIDE SEQUENCE [LARGE SCALE GENOMIC DNA]</scope>
    <source>
        <strain evidence="7 8">DSM 102122</strain>
    </source>
</reference>
<keyword evidence="2" id="KW-0813">Transport</keyword>
<dbReference type="InterPro" id="IPR003439">
    <property type="entry name" value="ABC_transporter-like_ATP-bd"/>
</dbReference>
<evidence type="ECO:0000256" key="4">
    <source>
        <dbReference type="ARBA" id="ARBA00022840"/>
    </source>
</evidence>
<dbReference type="RefSeq" id="WP_184828903.1">
    <property type="nucleotide sequence ID" value="NZ_JACHMM010000001.1"/>
</dbReference>
<dbReference type="Proteomes" id="UP000542813">
    <property type="component" value="Unassembled WGS sequence"/>
</dbReference>
<dbReference type="InterPro" id="IPR050319">
    <property type="entry name" value="ABC_transp_ATP-bind"/>
</dbReference>
<keyword evidence="4 7" id="KW-0067">ATP-binding</keyword>
<dbReference type="PANTHER" id="PTHR43776">
    <property type="entry name" value="TRANSPORT ATP-BINDING PROTEIN"/>
    <property type="match status" value="1"/>
</dbReference>
<dbReference type="PROSITE" id="PS00211">
    <property type="entry name" value="ABC_TRANSPORTER_1"/>
    <property type="match status" value="1"/>
</dbReference>
<dbReference type="GO" id="GO:0015833">
    <property type="term" value="P:peptide transport"/>
    <property type="evidence" value="ECO:0007669"/>
    <property type="project" value="InterPro"/>
</dbReference>
<dbReference type="Pfam" id="PF00005">
    <property type="entry name" value="ABC_tran"/>
    <property type="match status" value="1"/>
</dbReference>
<feature type="region of interest" description="Disordered" evidence="5">
    <location>
        <begin position="266"/>
        <end position="290"/>
    </location>
</feature>
<accession>A0A7W9GY02</accession>
<dbReference type="FunFam" id="3.40.50.300:FF:000016">
    <property type="entry name" value="Oligopeptide ABC transporter ATP-binding component"/>
    <property type="match status" value="1"/>
</dbReference>
<dbReference type="InterPro" id="IPR013563">
    <property type="entry name" value="Oligopep_ABC_C"/>
</dbReference>
<dbReference type="InterPro" id="IPR027417">
    <property type="entry name" value="P-loop_NTPase"/>
</dbReference>
<evidence type="ECO:0000313" key="8">
    <source>
        <dbReference type="Proteomes" id="UP000542813"/>
    </source>
</evidence>
<evidence type="ECO:0000256" key="2">
    <source>
        <dbReference type="ARBA" id="ARBA00022448"/>
    </source>
</evidence>
<dbReference type="EMBL" id="JACHMM010000001">
    <property type="protein sequence ID" value="MBB5791828.1"/>
    <property type="molecule type" value="Genomic_DNA"/>
</dbReference>
<dbReference type="SUPFAM" id="SSF52540">
    <property type="entry name" value="P-loop containing nucleoside triphosphate hydrolases"/>
    <property type="match status" value="1"/>
</dbReference>
<evidence type="ECO:0000256" key="1">
    <source>
        <dbReference type="ARBA" id="ARBA00005417"/>
    </source>
</evidence>
<comment type="caution">
    <text evidence="7">The sequence shown here is derived from an EMBL/GenBank/DDBJ whole genome shotgun (WGS) entry which is preliminary data.</text>
</comment>
<evidence type="ECO:0000259" key="6">
    <source>
        <dbReference type="PROSITE" id="PS50893"/>
    </source>
</evidence>
<keyword evidence="8" id="KW-1185">Reference proteome</keyword>
<dbReference type="GO" id="GO:0016887">
    <property type="term" value="F:ATP hydrolysis activity"/>
    <property type="evidence" value="ECO:0007669"/>
    <property type="project" value="InterPro"/>
</dbReference>
<dbReference type="InterPro" id="IPR003593">
    <property type="entry name" value="AAA+_ATPase"/>
</dbReference>
<dbReference type="GO" id="GO:0005524">
    <property type="term" value="F:ATP binding"/>
    <property type="evidence" value="ECO:0007669"/>
    <property type="project" value="UniProtKB-KW"/>
</dbReference>